<dbReference type="PANTHER" id="PTHR35848">
    <property type="entry name" value="OXALATE-BINDING PROTEIN"/>
    <property type="match status" value="1"/>
</dbReference>
<keyword evidence="1" id="KW-0479">Metal-binding</keyword>
<evidence type="ECO:0000313" key="4">
    <source>
        <dbReference type="Proteomes" id="UP000427906"/>
    </source>
</evidence>
<organism evidence="3 4">
    <name type="scientific">Desulfosarcina alkanivorans</name>
    <dbReference type="NCBI Taxonomy" id="571177"/>
    <lineage>
        <taxon>Bacteria</taxon>
        <taxon>Pseudomonadati</taxon>
        <taxon>Thermodesulfobacteriota</taxon>
        <taxon>Desulfobacteria</taxon>
        <taxon>Desulfobacterales</taxon>
        <taxon>Desulfosarcinaceae</taxon>
        <taxon>Desulfosarcina</taxon>
    </lineage>
</organism>
<reference evidence="3 4" key="1">
    <citation type="submission" date="2019-11" db="EMBL/GenBank/DDBJ databases">
        <title>Comparative genomics of hydrocarbon-degrading Desulfosarcina strains.</title>
        <authorList>
            <person name="Watanabe M."/>
            <person name="Kojima H."/>
            <person name="Fukui M."/>
        </authorList>
    </citation>
    <scope>NUCLEOTIDE SEQUENCE [LARGE SCALE GENOMIC DNA]</scope>
    <source>
        <strain evidence="3 4">PL12</strain>
    </source>
</reference>
<dbReference type="EMBL" id="AP021874">
    <property type="protein sequence ID" value="BBO66499.1"/>
    <property type="molecule type" value="Genomic_DNA"/>
</dbReference>
<dbReference type="GO" id="GO:0046872">
    <property type="term" value="F:metal ion binding"/>
    <property type="evidence" value="ECO:0007669"/>
    <property type="project" value="UniProtKB-KW"/>
</dbReference>
<dbReference type="AlphaFoldDB" id="A0A5K7YFG4"/>
<feature type="domain" description="Cupin type-2" evidence="2">
    <location>
        <begin position="41"/>
        <end position="108"/>
    </location>
</feature>
<accession>A0A5K7YFG4</accession>
<dbReference type="InterPro" id="IPR013096">
    <property type="entry name" value="Cupin_2"/>
</dbReference>
<dbReference type="PANTHER" id="PTHR35848:SF6">
    <property type="entry name" value="CUPIN TYPE-2 DOMAIN-CONTAINING PROTEIN"/>
    <property type="match status" value="1"/>
</dbReference>
<evidence type="ECO:0000256" key="1">
    <source>
        <dbReference type="ARBA" id="ARBA00022723"/>
    </source>
</evidence>
<evidence type="ECO:0000259" key="2">
    <source>
        <dbReference type="Pfam" id="PF07883"/>
    </source>
</evidence>
<dbReference type="Proteomes" id="UP000427906">
    <property type="component" value="Chromosome"/>
</dbReference>
<name>A0A5K7YFG4_9BACT</name>
<dbReference type="KEGG" id="dalk:DSCA_04290"/>
<dbReference type="InterPro" id="IPR051610">
    <property type="entry name" value="GPI/OXD"/>
</dbReference>
<keyword evidence="4" id="KW-1185">Reference proteome</keyword>
<proteinExistence type="predicted"/>
<gene>
    <name evidence="3" type="ORF">DSCA_04290</name>
</gene>
<dbReference type="RefSeq" id="WP_231716355.1">
    <property type="nucleotide sequence ID" value="NZ_AP021874.1"/>
</dbReference>
<evidence type="ECO:0000313" key="3">
    <source>
        <dbReference type="EMBL" id="BBO66499.1"/>
    </source>
</evidence>
<dbReference type="Gene3D" id="2.60.120.10">
    <property type="entry name" value="Jelly Rolls"/>
    <property type="match status" value="1"/>
</dbReference>
<dbReference type="InterPro" id="IPR014710">
    <property type="entry name" value="RmlC-like_jellyroll"/>
</dbReference>
<dbReference type="CDD" id="cd02222">
    <property type="entry name" value="cupin_TM1459-like"/>
    <property type="match status" value="1"/>
</dbReference>
<sequence length="116" mass="13037">MKVIQYRQEPETRFDNQMVKGVAGRVVIGKADGAPNFCMRVFELDKGGYTPKHQHDWEHEIFFHAGQGELWQNGSWVPVTPGSVAFIPGNEEHQIRNSGDDRLTFVCLVPSGAPEL</sequence>
<dbReference type="InterPro" id="IPR011051">
    <property type="entry name" value="RmlC_Cupin_sf"/>
</dbReference>
<dbReference type="SUPFAM" id="SSF51182">
    <property type="entry name" value="RmlC-like cupins"/>
    <property type="match status" value="1"/>
</dbReference>
<protein>
    <submittedName>
        <fullName evidence="3">Carbohydrate-binding protein</fullName>
    </submittedName>
</protein>
<dbReference type="Pfam" id="PF07883">
    <property type="entry name" value="Cupin_2"/>
    <property type="match status" value="1"/>
</dbReference>